<dbReference type="Proteomes" id="UP000094412">
    <property type="component" value="Unassembled WGS sequence"/>
</dbReference>
<dbReference type="EMBL" id="MDEO01000032">
    <property type="protein sequence ID" value="OCX17583.1"/>
    <property type="molecule type" value="Genomic_DNA"/>
</dbReference>
<protein>
    <submittedName>
        <fullName evidence="2">Uncharacterized protein</fullName>
    </submittedName>
</protein>
<dbReference type="AlphaFoldDB" id="A0A1C2DSE1"/>
<gene>
    <name evidence="2" type="ORF">QV13_12555</name>
</gene>
<name>A0A1C2DSE1_9HYPH</name>
<sequence>MKIEEIALRNLHSFVASATFKGGETDRQSASNCIDLLAALQRQLSEAVQGRDEAERELAIEKTRSHGDWSNQRENDALTIRFYEMKERAEKAERERDAAQANAFDAAVAHGNARRHADAAEAEVARLREALPLVETALSHASFALDGVIAMDDEDMGKDGGSATCQDTQRTVDRALKSLRAALQRGEPK</sequence>
<feature type="coiled-coil region" evidence="1">
    <location>
        <begin position="37"/>
        <end position="130"/>
    </location>
</feature>
<evidence type="ECO:0000313" key="3">
    <source>
        <dbReference type="Proteomes" id="UP000094412"/>
    </source>
</evidence>
<evidence type="ECO:0000256" key="1">
    <source>
        <dbReference type="SAM" id="Coils"/>
    </source>
</evidence>
<organism evidence="2 3">
    <name type="scientific">Mesorhizobium hungaricum</name>
    <dbReference type="NCBI Taxonomy" id="1566387"/>
    <lineage>
        <taxon>Bacteria</taxon>
        <taxon>Pseudomonadati</taxon>
        <taxon>Pseudomonadota</taxon>
        <taxon>Alphaproteobacteria</taxon>
        <taxon>Hyphomicrobiales</taxon>
        <taxon>Phyllobacteriaceae</taxon>
        <taxon>Mesorhizobium</taxon>
    </lineage>
</organism>
<keyword evidence="3" id="KW-1185">Reference proteome</keyword>
<proteinExistence type="predicted"/>
<keyword evidence="1" id="KW-0175">Coiled coil</keyword>
<evidence type="ECO:0000313" key="2">
    <source>
        <dbReference type="EMBL" id="OCX17583.1"/>
    </source>
</evidence>
<comment type="caution">
    <text evidence="2">The sequence shown here is derived from an EMBL/GenBank/DDBJ whole genome shotgun (WGS) entry which is preliminary data.</text>
</comment>
<dbReference type="STRING" id="1566387.QV13_12555"/>
<accession>A0A1C2DSE1</accession>
<dbReference type="RefSeq" id="WP_065997807.1">
    <property type="nucleotide sequence ID" value="NZ_MDEO01000032.1"/>
</dbReference>
<reference evidence="2 3" key="1">
    <citation type="submission" date="2016-08" db="EMBL/GenBank/DDBJ databases">
        <title>Whole genome sequence of Mesorhizobium sp. strain UASWS1009 isolated from industrial sewage.</title>
        <authorList>
            <person name="Crovadore J."/>
            <person name="Calmin G."/>
            <person name="Chablais R."/>
            <person name="Cochard B."/>
            <person name="Lefort F."/>
        </authorList>
    </citation>
    <scope>NUCLEOTIDE SEQUENCE [LARGE SCALE GENOMIC DNA]</scope>
    <source>
        <strain evidence="2 3">UASWS1009</strain>
    </source>
</reference>